<dbReference type="GeneID" id="94833796"/>
<accession>A0A1J4KU56</accession>
<evidence type="ECO:0000313" key="2">
    <source>
        <dbReference type="Proteomes" id="UP000179807"/>
    </source>
</evidence>
<gene>
    <name evidence="1" type="ORF">TRFO_16619</name>
</gene>
<dbReference type="OrthoDB" id="10684452at2759"/>
<evidence type="ECO:0000313" key="1">
    <source>
        <dbReference type="EMBL" id="OHT13292.1"/>
    </source>
</evidence>
<dbReference type="EMBL" id="MLAK01000544">
    <property type="protein sequence ID" value="OHT13292.1"/>
    <property type="molecule type" value="Genomic_DNA"/>
</dbReference>
<dbReference type="Proteomes" id="UP000179807">
    <property type="component" value="Unassembled WGS sequence"/>
</dbReference>
<reference evidence="1" key="1">
    <citation type="submission" date="2016-10" db="EMBL/GenBank/DDBJ databases">
        <authorList>
            <person name="Benchimol M."/>
            <person name="Almeida L.G."/>
            <person name="Vasconcelos A.T."/>
            <person name="Perreira-Neves A."/>
            <person name="Rosa I.A."/>
            <person name="Tasca T."/>
            <person name="Bogo M.R."/>
            <person name="de Souza W."/>
        </authorList>
    </citation>
    <scope>NUCLEOTIDE SEQUENCE [LARGE SCALE GENOMIC DNA]</scope>
    <source>
        <strain evidence="1">K</strain>
    </source>
</reference>
<keyword evidence="2" id="KW-1185">Reference proteome</keyword>
<dbReference type="RefSeq" id="XP_068366428.1">
    <property type="nucleotide sequence ID" value="XM_068499092.1"/>
</dbReference>
<sequence>MHSIFDFGGLSIDFINRFREIQYELHCEGAMNDIEAKCRKFQFESLQSLYVKALAEQKIHYMCFYSIFRFVFRDDMKLPKIAFNKETEIPNFNKKLPTLNDLIKFAKNINDSHIIDLFTFSTIPAYFSYFWTTFHNNDCISFFKNLQDADLFDIYARVLFVNPYFLNFIEKTFQPSFSQFLRLNISDLETQKVSHEIEQNIINNWQKNIDLIPNFIIEILKISKNPIRTLSKALFEIVLQDIDEYTSLMQLYGFVHFSHHPHDEFLLFLRTFLSMNGKNCILHHLFDILINKPPNKTTNKDTNNDKNENKYENEKDVSLNKYIIQHFGDAEKEDVPSLFQPMLCSNLDLNLFHVILGKTQTLVPSSHFEMINCLKENEKAQKSVHNDTEMTMQYNSLQVNAALRHILQDCDQLPKFKTVPDDLRLEDFFNEYLVFRGRPESIQRRIMLSKIILECTNSNSSLVLQHLNNTVLDRQKEIRAFSAFTLIREKILAISSIHLKVLTQTNKSYDSIILLNKYKLTIKPNVQQYYKNPTLFVNDFNEESKHLSKLTKYYKEILFSRLTQDFDMDSFVAFRGKIDEFDALITQKMPSALQKHIKENFYSEKSEKVFDKKRWLLEQLNILKNNISIKDLVNDTFLEKGLKRKAELCSQFISIVHNFLMKRFPPSKGEVGGDEYIPFEIALIYSLNPPKLVSNYIYINEFCCDPSLGLFDDVTELFSILRMIIHTNLPNVKIEQYTTINV</sequence>
<organism evidence="1 2">
    <name type="scientific">Tritrichomonas foetus</name>
    <dbReference type="NCBI Taxonomy" id="1144522"/>
    <lineage>
        <taxon>Eukaryota</taxon>
        <taxon>Metamonada</taxon>
        <taxon>Parabasalia</taxon>
        <taxon>Tritrichomonadida</taxon>
        <taxon>Tritrichomonadidae</taxon>
        <taxon>Tritrichomonas</taxon>
    </lineage>
</organism>
<comment type="caution">
    <text evidence="1">The sequence shown here is derived from an EMBL/GenBank/DDBJ whole genome shotgun (WGS) entry which is preliminary data.</text>
</comment>
<dbReference type="AlphaFoldDB" id="A0A1J4KU56"/>
<evidence type="ECO:0008006" key="3">
    <source>
        <dbReference type="Google" id="ProtNLM"/>
    </source>
</evidence>
<protein>
    <recommendedName>
        <fullName evidence="3">VPS9 domain-containing protein</fullName>
    </recommendedName>
</protein>
<proteinExistence type="predicted"/>
<name>A0A1J4KU56_9EUKA</name>
<dbReference type="VEuPathDB" id="TrichDB:TRFO_16619"/>